<protein>
    <recommendedName>
        <fullName evidence="3">DUF2971 domain-containing protein</fullName>
    </recommendedName>
</protein>
<evidence type="ECO:0000313" key="2">
    <source>
        <dbReference type="Proteomes" id="UP000077926"/>
    </source>
</evidence>
<dbReference type="EMBL" id="CP017080">
    <property type="protein sequence ID" value="AOH53337.1"/>
    <property type="molecule type" value="Genomic_DNA"/>
</dbReference>
<sequence>MTITDKHRAYGEAMNFESVYDYSEQYKVNDNPTVWKYMSMEKFKSLLDEKALYFSKPSGFVDPLEGSYSHWDIKQRDTGGNTRDYMKRIQEFSAISCWHINDHESAAMWDLYLGGGDGIAIKTTYKDLYNSIHDPYIIFSGKLQYIDFYKDMTSENVFDTLFYKRKSFSFENELRLMIIASRIDHKNLTKQFENEGIPMQDWDGLIDDLEEKSYEFSHPNGNLVSCDLNNLIHSIYVSPKSPPEVVDKVKSMVKEIGMSSEIIVKSNLYEDYIY</sequence>
<dbReference type="RefSeq" id="WP_064463966.1">
    <property type="nucleotide sequence ID" value="NZ_CP017080.1"/>
</dbReference>
<evidence type="ECO:0008006" key="3">
    <source>
        <dbReference type="Google" id="ProtNLM"/>
    </source>
</evidence>
<dbReference type="AlphaFoldDB" id="A0A1B3XJE1"/>
<accession>A0A1B3XJE1</accession>
<name>A0A1B3XJE1_9BACI</name>
<evidence type="ECO:0000313" key="1">
    <source>
        <dbReference type="EMBL" id="AOH53337.1"/>
    </source>
</evidence>
<dbReference type="KEGG" id="bmur:ABE28_003155"/>
<proteinExistence type="predicted"/>
<dbReference type="OrthoDB" id="8548541at2"/>
<gene>
    <name evidence="1" type="ORF">ABE28_003155</name>
</gene>
<organism evidence="1 2">
    <name type="scientific">Peribacillus muralis</name>
    <dbReference type="NCBI Taxonomy" id="264697"/>
    <lineage>
        <taxon>Bacteria</taxon>
        <taxon>Bacillati</taxon>
        <taxon>Bacillota</taxon>
        <taxon>Bacilli</taxon>
        <taxon>Bacillales</taxon>
        <taxon>Bacillaceae</taxon>
        <taxon>Peribacillus</taxon>
    </lineage>
</organism>
<reference evidence="1 2" key="1">
    <citation type="submission" date="2016-08" db="EMBL/GenBank/DDBJ databases">
        <title>Complete genome sequence of Bacillus muralis G25-68, a strain with toxicity to nematodes.</title>
        <authorList>
            <person name="Zheng Z."/>
        </authorList>
    </citation>
    <scope>NUCLEOTIDE SEQUENCE [LARGE SCALE GENOMIC DNA]</scope>
    <source>
        <strain evidence="1 2">G25-68</strain>
    </source>
</reference>
<keyword evidence="2" id="KW-1185">Reference proteome</keyword>
<dbReference type="Proteomes" id="UP000077926">
    <property type="component" value="Chromosome"/>
</dbReference>